<accession>A0A845G1C9</accession>
<dbReference type="Pfam" id="PF13561">
    <property type="entry name" value="adh_short_C2"/>
    <property type="match status" value="1"/>
</dbReference>
<organism evidence="3 4">
    <name type="scientific">Duganella vulcania</name>
    <dbReference type="NCBI Taxonomy" id="2692166"/>
    <lineage>
        <taxon>Bacteria</taxon>
        <taxon>Pseudomonadati</taxon>
        <taxon>Pseudomonadota</taxon>
        <taxon>Betaproteobacteria</taxon>
        <taxon>Burkholderiales</taxon>
        <taxon>Oxalobacteraceae</taxon>
        <taxon>Telluria group</taxon>
        <taxon>Duganella</taxon>
    </lineage>
</organism>
<protein>
    <submittedName>
        <fullName evidence="3">SDR family oxidoreductase</fullName>
    </submittedName>
</protein>
<keyword evidence="1" id="KW-0521">NADP</keyword>
<comment type="caution">
    <text evidence="3">The sequence shown here is derived from an EMBL/GenBank/DDBJ whole genome shotgun (WGS) entry which is preliminary data.</text>
</comment>
<dbReference type="SUPFAM" id="SSF51735">
    <property type="entry name" value="NAD(P)-binding Rossmann-fold domains"/>
    <property type="match status" value="1"/>
</dbReference>
<name>A0A845G1C9_9BURK</name>
<dbReference type="GO" id="GO:0009062">
    <property type="term" value="P:fatty acid catabolic process"/>
    <property type="evidence" value="ECO:0007669"/>
    <property type="project" value="InterPro"/>
</dbReference>
<evidence type="ECO:0000313" key="4">
    <source>
        <dbReference type="Proteomes" id="UP000470302"/>
    </source>
</evidence>
<dbReference type="PANTHER" id="PTHR43296">
    <property type="entry name" value="PEROXISOMAL 2,4-DIENOYL-COA REDUCTASE"/>
    <property type="match status" value="1"/>
</dbReference>
<dbReference type="GO" id="GO:0008670">
    <property type="term" value="F:2,4-dienoyl-CoA reductase (NADPH) activity"/>
    <property type="evidence" value="ECO:0007669"/>
    <property type="project" value="InterPro"/>
</dbReference>
<dbReference type="Proteomes" id="UP000470302">
    <property type="component" value="Unassembled WGS sequence"/>
</dbReference>
<evidence type="ECO:0000256" key="1">
    <source>
        <dbReference type="ARBA" id="ARBA00022857"/>
    </source>
</evidence>
<dbReference type="PRINTS" id="PR00081">
    <property type="entry name" value="GDHRDH"/>
</dbReference>
<dbReference type="AlphaFoldDB" id="A0A845G1C9"/>
<dbReference type="InterPro" id="IPR036291">
    <property type="entry name" value="NAD(P)-bd_dom_sf"/>
</dbReference>
<keyword evidence="2" id="KW-0560">Oxidoreductase</keyword>
<dbReference type="PANTHER" id="PTHR43296:SF2">
    <property type="entry name" value="PEROXISOMAL 2,4-DIENOYL-COA REDUCTASE [(3E)-ENOYL-COA-PRODUCING]"/>
    <property type="match status" value="1"/>
</dbReference>
<proteinExistence type="predicted"/>
<dbReference type="EMBL" id="WWCW01000012">
    <property type="protein sequence ID" value="MYM86756.1"/>
    <property type="molecule type" value="Genomic_DNA"/>
</dbReference>
<evidence type="ECO:0000256" key="2">
    <source>
        <dbReference type="ARBA" id="ARBA00023002"/>
    </source>
</evidence>
<dbReference type="Pfam" id="PF00106">
    <property type="entry name" value="adh_short"/>
    <property type="match status" value="1"/>
</dbReference>
<evidence type="ECO:0000313" key="3">
    <source>
        <dbReference type="EMBL" id="MYM86756.1"/>
    </source>
</evidence>
<dbReference type="Gene3D" id="3.40.50.720">
    <property type="entry name" value="NAD(P)-binding Rossmann-like Domain"/>
    <property type="match status" value="2"/>
</dbReference>
<gene>
    <name evidence="3" type="ORF">GTP91_06110</name>
</gene>
<dbReference type="InterPro" id="IPR045017">
    <property type="entry name" value="DECR2-like"/>
</dbReference>
<dbReference type="InterPro" id="IPR002347">
    <property type="entry name" value="SDR_fam"/>
</dbReference>
<sequence length="239" mass="25132">MLEVRRSCVKSSRDRSLRDRRRTVTKRFEHHNVFVAGGTSGINLGIAVAFANAGARVAVLGRDEGRVAVALERLRATGGDVQGHAGDVRDAPRIAEVLSQVRCEWGLRRSGAALLSITAAQSWLPMAAQAHVCAAKAGIDQLTRTLALEWGPHGVRVNAIAPGPIEDTEGMRRMAHSEASRAAWTRAVPLRRFGSTADIAGAALWLCSAEAGYVTGAVVPVDGGVAPAGAGVLTQAMTQ</sequence>
<reference evidence="3 4" key="1">
    <citation type="submission" date="2020-01" db="EMBL/GenBank/DDBJ databases">
        <title>Novel species isolated from a subtropical stream in China.</title>
        <authorList>
            <person name="Lu H."/>
        </authorList>
    </citation>
    <scope>NUCLEOTIDE SEQUENCE [LARGE SCALE GENOMIC DNA]</scope>
    <source>
        <strain evidence="3 4">FT82W</strain>
    </source>
</reference>